<dbReference type="SMART" id="SM00822">
    <property type="entry name" value="PKS_KR"/>
    <property type="match status" value="1"/>
</dbReference>
<evidence type="ECO:0000256" key="8">
    <source>
        <dbReference type="ARBA" id="ARBA00023098"/>
    </source>
</evidence>
<feature type="binding site" evidence="11">
    <location>
        <begin position="155"/>
        <end position="159"/>
    </location>
    <ligand>
        <name>NADP(+)</name>
        <dbReference type="ChEBI" id="CHEBI:58349"/>
    </ligand>
</feature>
<dbReference type="PRINTS" id="PR00080">
    <property type="entry name" value="SDRFAMILY"/>
</dbReference>
<dbReference type="AlphaFoldDB" id="A0A0G3EAM1"/>
<evidence type="ECO:0000256" key="2">
    <source>
        <dbReference type="ARBA" id="ARBA00006484"/>
    </source>
</evidence>
<dbReference type="EC" id="1.1.1.100" evidence="3 12"/>
<dbReference type="NCBIfam" id="TIGR01830">
    <property type="entry name" value="3oxo_ACP_reduc"/>
    <property type="match status" value="1"/>
</dbReference>
<dbReference type="PANTHER" id="PTHR42760">
    <property type="entry name" value="SHORT-CHAIN DEHYDROGENASES/REDUCTASES FAMILY MEMBER"/>
    <property type="match status" value="1"/>
</dbReference>
<evidence type="ECO:0000256" key="1">
    <source>
        <dbReference type="ARBA" id="ARBA00005194"/>
    </source>
</evidence>
<sequence length="247" mass="26047">MGPLEGKTAMVTGAAQGIGRAIALKLAQQGADVALCDLNEDGLRETCEAVSGHGVRAETFTMNVAESDSVTSTVKQIEKDMDGIDVLVNNAGITRDNLVMRMSEEDWDAVLNVNLKGAFLCSRAVMRGMMKRRAGSIVNIASIIGVIGNAGQANYAASKGGVISLTKTLAKELAPRNIRVNAVAPGFIRTAMTEALPEETRQKMLEHIPLDRFGEADDVADVVLFLGSDSSAYVTGQVVSVCGGMVM</sequence>
<evidence type="ECO:0000256" key="11">
    <source>
        <dbReference type="PIRSR" id="PIRSR611284-2"/>
    </source>
</evidence>
<proteinExistence type="inferred from homology"/>
<feature type="binding site" evidence="11">
    <location>
        <begin position="63"/>
        <end position="64"/>
    </location>
    <ligand>
        <name>NADP(+)</name>
        <dbReference type="ChEBI" id="CHEBI:58349"/>
    </ligand>
</feature>
<accession>A0A0G3EAM1</accession>
<dbReference type="InterPro" id="IPR020904">
    <property type="entry name" value="Sc_DH/Rdtase_CS"/>
</dbReference>
<evidence type="ECO:0000256" key="5">
    <source>
        <dbReference type="ARBA" id="ARBA00022832"/>
    </source>
</evidence>
<evidence type="ECO:0000256" key="9">
    <source>
        <dbReference type="ARBA" id="ARBA00023160"/>
    </source>
</evidence>
<feature type="binding site" evidence="11">
    <location>
        <position position="90"/>
    </location>
    <ligand>
        <name>NADP(+)</name>
        <dbReference type="ChEBI" id="CHEBI:58349"/>
    </ligand>
</feature>
<dbReference type="STRING" id="1307763.L21SP4_00238"/>
<dbReference type="UniPathway" id="UPA00094"/>
<dbReference type="Gene3D" id="3.40.50.720">
    <property type="entry name" value="NAD(P)-binding Rossmann-like Domain"/>
    <property type="match status" value="1"/>
</dbReference>
<feature type="binding site" evidence="11">
    <location>
        <position position="188"/>
    </location>
    <ligand>
        <name>NADP(+)</name>
        <dbReference type="ChEBI" id="CHEBI:58349"/>
    </ligand>
</feature>
<dbReference type="NCBIfam" id="NF004198">
    <property type="entry name" value="PRK05653.1-3"/>
    <property type="match status" value="1"/>
</dbReference>
<comment type="function">
    <text evidence="12">Catalyzes the NADPH-dependent reduction of beta-ketoacyl-ACP substrates to beta-hydroxyacyl-ACP products, the first reductive step in the elongation cycle of fatty acid biosynthesis.</text>
</comment>
<dbReference type="GO" id="GO:0051287">
    <property type="term" value="F:NAD binding"/>
    <property type="evidence" value="ECO:0007669"/>
    <property type="project" value="UniProtKB-UniRule"/>
</dbReference>
<keyword evidence="15" id="KW-1185">Reference proteome</keyword>
<dbReference type="InterPro" id="IPR057326">
    <property type="entry name" value="KR_dom"/>
</dbReference>
<dbReference type="InterPro" id="IPR036291">
    <property type="entry name" value="NAD(P)-bd_dom_sf"/>
</dbReference>
<reference evidence="14 15" key="2">
    <citation type="journal article" date="2016" name="ISME J.">
        <title>Characterization of the first cultured representative of Verrucomicrobia subdivision 5 indicates the proposal of a novel phylum.</title>
        <authorList>
            <person name="Spring S."/>
            <person name="Bunk B."/>
            <person name="Sproer C."/>
            <person name="Schumann P."/>
            <person name="Rohde M."/>
            <person name="Tindall B.J."/>
            <person name="Klenk H.P."/>
        </authorList>
    </citation>
    <scope>NUCLEOTIDE SEQUENCE [LARGE SCALE GENOMIC DNA]</scope>
    <source>
        <strain evidence="14 15">L21-Fru-AB</strain>
    </source>
</reference>
<keyword evidence="7 12" id="KW-0560">Oxidoreductase</keyword>
<dbReference type="EMBL" id="CP010904">
    <property type="protein sequence ID" value="AKJ63521.1"/>
    <property type="molecule type" value="Genomic_DNA"/>
</dbReference>
<feature type="domain" description="Ketoreductase" evidence="13">
    <location>
        <begin position="7"/>
        <end position="186"/>
    </location>
</feature>
<comment type="subunit">
    <text evidence="12">Homotetramer.</text>
</comment>
<dbReference type="SUPFAM" id="SSF51735">
    <property type="entry name" value="NAD(P)-binding Rossmann-fold domains"/>
    <property type="match status" value="1"/>
</dbReference>
<evidence type="ECO:0000256" key="4">
    <source>
        <dbReference type="ARBA" id="ARBA00022516"/>
    </source>
</evidence>
<dbReference type="GO" id="GO:0004316">
    <property type="term" value="F:3-oxoacyl-[acyl-carrier-protein] reductase (NADPH) activity"/>
    <property type="evidence" value="ECO:0007669"/>
    <property type="project" value="UniProtKB-UniRule"/>
</dbReference>
<evidence type="ECO:0000256" key="12">
    <source>
        <dbReference type="RuleBase" id="RU366074"/>
    </source>
</evidence>
<dbReference type="PANTHER" id="PTHR42760:SF133">
    <property type="entry name" value="3-OXOACYL-[ACYL-CARRIER-PROTEIN] REDUCTASE"/>
    <property type="match status" value="1"/>
</dbReference>
<dbReference type="RefSeq" id="WP_052880947.1">
    <property type="nucleotide sequence ID" value="NZ_CP010904.1"/>
</dbReference>
<name>A0A0G3EAM1_9BACT</name>
<keyword evidence="6 11" id="KW-0521">NADP</keyword>
<dbReference type="NCBIfam" id="NF005559">
    <property type="entry name" value="PRK07231.1"/>
    <property type="match status" value="1"/>
</dbReference>
<dbReference type="NCBIfam" id="NF009466">
    <property type="entry name" value="PRK12826.1-2"/>
    <property type="match status" value="1"/>
</dbReference>
<evidence type="ECO:0000259" key="13">
    <source>
        <dbReference type="SMART" id="SM00822"/>
    </source>
</evidence>
<dbReference type="CDD" id="cd05333">
    <property type="entry name" value="BKR_SDR_c"/>
    <property type="match status" value="1"/>
</dbReference>
<keyword evidence="4 12" id="KW-0444">Lipid biosynthesis</keyword>
<dbReference type="InterPro" id="IPR011284">
    <property type="entry name" value="3oxo_ACP_reduc"/>
</dbReference>
<evidence type="ECO:0000313" key="15">
    <source>
        <dbReference type="Proteomes" id="UP000035268"/>
    </source>
</evidence>
<keyword evidence="8 12" id="KW-0443">Lipid metabolism</keyword>
<dbReference type="KEGG" id="vbl:L21SP4_00238"/>
<dbReference type="PROSITE" id="PS00061">
    <property type="entry name" value="ADH_SHORT"/>
    <property type="match status" value="1"/>
</dbReference>
<dbReference type="PATRIC" id="fig|1609981.3.peg.250"/>
<dbReference type="InterPro" id="IPR002347">
    <property type="entry name" value="SDR_fam"/>
</dbReference>
<dbReference type="Proteomes" id="UP000035268">
    <property type="component" value="Chromosome"/>
</dbReference>
<dbReference type="OrthoDB" id="9803333at2"/>
<evidence type="ECO:0000313" key="14">
    <source>
        <dbReference type="EMBL" id="AKJ63521.1"/>
    </source>
</evidence>
<dbReference type="Pfam" id="PF13561">
    <property type="entry name" value="adh_short_C2"/>
    <property type="match status" value="1"/>
</dbReference>
<gene>
    <name evidence="14" type="primary">fabG_1</name>
    <name evidence="14" type="ORF">L21SP4_00238</name>
</gene>
<dbReference type="FunFam" id="3.40.50.720:FF:000037">
    <property type="entry name" value="3-oxoacyl-[acyl-carrier-protein] reductase FabG"/>
    <property type="match status" value="1"/>
</dbReference>
<organism evidence="14 15">
    <name type="scientific">Kiritimatiella glycovorans</name>
    <dbReference type="NCBI Taxonomy" id="1307763"/>
    <lineage>
        <taxon>Bacteria</taxon>
        <taxon>Pseudomonadati</taxon>
        <taxon>Kiritimatiellota</taxon>
        <taxon>Kiritimatiellia</taxon>
        <taxon>Kiritimatiellales</taxon>
        <taxon>Kiritimatiellaceae</taxon>
        <taxon>Kiritimatiella</taxon>
    </lineage>
</organism>
<dbReference type="PRINTS" id="PR00081">
    <property type="entry name" value="GDHRDH"/>
</dbReference>
<reference evidence="15" key="1">
    <citation type="submission" date="2015-02" db="EMBL/GenBank/DDBJ databases">
        <title>Description and complete genome sequence of the first cultured representative of the subdivision 5 of the Verrucomicrobia phylum.</title>
        <authorList>
            <person name="Spring S."/>
            <person name="Bunk B."/>
            <person name="Sproer C."/>
            <person name="Klenk H.-P."/>
        </authorList>
    </citation>
    <scope>NUCLEOTIDE SEQUENCE [LARGE SCALE GENOMIC DNA]</scope>
    <source>
        <strain evidence="15">L21-Fru-AB</strain>
    </source>
</reference>
<evidence type="ECO:0000256" key="10">
    <source>
        <dbReference type="PIRSR" id="PIRSR611284-1"/>
    </source>
</evidence>
<evidence type="ECO:0000256" key="6">
    <source>
        <dbReference type="ARBA" id="ARBA00022857"/>
    </source>
</evidence>
<evidence type="ECO:0000256" key="3">
    <source>
        <dbReference type="ARBA" id="ARBA00012948"/>
    </source>
</evidence>
<comment type="pathway">
    <text evidence="1 12">Lipid metabolism; fatty acid biosynthesis.</text>
</comment>
<comment type="catalytic activity">
    <reaction evidence="12">
        <text>a (3R)-hydroxyacyl-[ACP] + NADP(+) = a 3-oxoacyl-[ACP] + NADPH + H(+)</text>
        <dbReference type="Rhea" id="RHEA:17397"/>
        <dbReference type="Rhea" id="RHEA-COMP:9916"/>
        <dbReference type="Rhea" id="RHEA-COMP:9945"/>
        <dbReference type="ChEBI" id="CHEBI:15378"/>
        <dbReference type="ChEBI" id="CHEBI:57783"/>
        <dbReference type="ChEBI" id="CHEBI:58349"/>
        <dbReference type="ChEBI" id="CHEBI:78776"/>
        <dbReference type="ChEBI" id="CHEBI:78827"/>
        <dbReference type="EC" id="1.1.1.100"/>
    </reaction>
</comment>
<protein>
    <recommendedName>
        <fullName evidence="3 12">3-oxoacyl-[acyl-carrier-protein] reductase</fullName>
        <ecNumber evidence="3 12">1.1.1.100</ecNumber>
    </recommendedName>
</protein>
<keyword evidence="9 12" id="KW-0275">Fatty acid biosynthesis</keyword>
<feature type="active site" description="Proton acceptor" evidence="10">
    <location>
        <position position="155"/>
    </location>
</feature>
<comment type="similarity">
    <text evidence="2 12">Belongs to the short-chain dehydrogenases/reductases (SDR) family.</text>
</comment>
<evidence type="ECO:0000256" key="7">
    <source>
        <dbReference type="ARBA" id="ARBA00023002"/>
    </source>
</evidence>
<keyword evidence="5 12" id="KW-0276">Fatty acid metabolism</keyword>
<dbReference type="GO" id="GO:0030497">
    <property type="term" value="P:fatty acid elongation"/>
    <property type="evidence" value="ECO:0007669"/>
    <property type="project" value="UniProtKB-ARBA"/>
</dbReference>